<dbReference type="InterPro" id="IPR042176">
    <property type="entry name" value="Pantoate_ligase_C"/>
</dbReference>
<feature type="binding site" evidence="13">
    <location>
        <begin position="184"/>
        <end position="187"/>
    </location>
    <ligand>
        <name>ATP</name>
        <dbReference type="ChEBI" id="CHEBI:30616"/>
    </ligand>
</feature>
<feature type="binding site" evidence="13">
    <location>
        <position position="61"/>
    </location>
    <ligand>
        <name>(R)-pantoate</name>
        <dbReference type="ChEBI" id="CHEBI:15980"/>
    </ligand>
</feature>
<reference evidence="14 15" key="1">
    <citation type="submission" date="2020-03" db="EMBL/GenBank/DDBJ databases">
        <title>Genomic Encyclopedia of Type Strains, Phase IV (KMG-IV): sequencing the most valuable type-strain genomes for metagenomic binning, comparative biology and taxonomic classification.</title>
        <authorList>
            <person name="Goeker M."/>
        </authorList>
    </citation>
    <scope>NUCLEOTIDE SEQUENCE [LARGE SCALE GENOMIC DNA]</scope>
    <source>
        <strain evidence="14 15">DSM 5718</strain>
    </source>
</reference>
<dbReference type="NCBIfam" id="TIGR00125">
    <property type="entry name" value="cyt_tran_rel"/>
    <property type="match status" value="1"/>
</dbReference>
<comment type="miscellaneous">
    <text evidence="13">The reaction proceeds by a bi uni uni bi ping pong mechanism.</text>
</comment>
<keyword evidence="9 13" id="KW-0547">Nucleotide-binding</keyword>
<dbReference type="Gene3D" id="3.40.50.620">
    <property type="entry name" value="HUPs"/>
    <property type="match status" value="1"/>
</dbReference>
<evidence type="ECO:0000256" key="10">
    <source>
        <dbReference type="ARBA" id="ARBA00022840"/>
    </source>
</evidence>
<evidence type="ECO:0000256" key="4">
    <source>
        <dbReference type="ARBA" id="ARBA00012219"/>
    </source>
</evidence>
<dbReference type="RefSeq" id="WP_166919535.1">
    <property type="nucleotide sequence ID" value="NZ_JAASRN010000002.1"/>
</dbReference>
<organism evidence="14 15">
    <name type="scientific">Thermonema lapsum</name>
    <dbReference type="NCBI Taxonomy" id="28195"/>
    <lineage>
        <taxon>Bacteria</taxon>
        <taxon>Pseudomonadati</taxon>
        <taxon>Bacteroidota</taxon>
        <taxon>Cytophagia</taxon>
        <taxon>Cytophagales</taxon>
        <taxon>Thermonemataceae</taxon>
        <taxon>Thermonema</taxon>
    </lineage>
</organism>
<dbReference type="HAMAP" id="MF_00158">
    <property type="entry name" value="PanC"/>
    <property type="match status" value="1"/>
</dbReference>
<dbReference type="PANTHER" id="PTHR21299">
    <property type="entry name" value="CYTIDYLATE KINASE/PANTOATE-BETA-ALANINE LIGASE"/>
    <property type="match status" value="1"/>
</dbReference>
<evidence type="ECO:0000313" key="15">
    <source>
        <dbReference type="Proteomes" id="UP000537126"/>
    </source>
</evidence>
<evidence type="ECO:0000256" key="13">
    <source>
        <dbReference type="HAMAP-Rule" id="MF_00158"/>
    </source>
</evidence>
<evidence type="ECO:0000256" key="8">
    <source>
        <dbReference type="ARBA" id="ARBA00022655"/>
    </source>
</evidence>
<comment type="subcellular location">
    <subcellularLocation>
        <location evidence="1 13">Cytoplasm</location>
    </subcellularLocation>
</comment>
<dbReference type="GO" id="GO:0005829">
    <property type="term" value="C:cytosol"/>
    <property type="evidence" value="ECO:0007669"/>
    <property type="project" value="TreeGrafter"/>
</dbReference>
<keyword evidence="6 13" id="KW-0963">Cytoplasm</keyword>
<dbReference type="NCBIfam" id="TIGR00018">
    <property type="entry name" value="panC"/>
    <property type="match status" value="1"/>
</dbReference>
<sequence>MLFLKKPQDAHFQCLSFKKAGKSIGFVPTMGALHEGHLSLIRRAKAENDVVVCSIFVNPTQFNDPKDFEKYPRTLDSDRQLLETEGCNLLFAPQEQDMYPQQPVLTFQFGYLEKVMEGAHRPGHFNGVALIVSKLFHIVQPDNAYFGQKDYQQYLIVRQLVSDLSFPLQVIACPTVREADGLAMSSRNRRLTPAQRRDAVVLYQCLQEAKQRLLNGETVASVKQYVAGIFAALQEKGIRLEYFEVADGYTLSPVEDIYRHQEVVLCIAAYVGEVRLIDNVLLFS</sequence>
<dbReference type="EC" id="6.3.2.1" evidence="4 13"/>
<dbReference type="CDD" id="cd00560">
    <property type="entry name" value="PanC"/>
    <property type="match status" value="1"/>
</dbReference>
<dbReference type="AlphaFoldDB" id="A0A846MRD6"/>
<keyword evidence="15" id="KW-1185">Reference proteome</keyword>
<evidence type="ECO:0000256" key="5">
    <source>
        <dbReference type="ARBA" id="ARBA00014155"/>
    </source>
</evidence>
<dbReference type="PANTHER" id="PTHR21299:SF1">
    <property type="entry name" value="PANTOATE--BETA-ALANINE LIGASE"/>
    <property type="match status" value="1"/>
</dbReference>
<accession>A0A846MRD6</accession>
<evidence type="ECO:0000256" key="9">
    <source>
        <dbReference type="ARBA" id="ARBA00022741"/>
    </source>
</evidence>
<dbReference type="UniPathway" id="UPA00028">
    <property type="reaction ID" value="UER00005"/>
</dbReference>
<dbReference type="GO" id="GO:0005524">
    <property type="term" value="F:ATP binding"/>
    <property type="evidence" value="ECO:0007669"/>
    <property type="project" value="UniProtKB-KW"/>
</dbReference>
<keyword evidence="10 13" id="KW-0067">ATP-binding</keyword>
<evidence type="ECO:0000256" key="2">
    <source>
        <dbReference type="ARBA" id="ARBA00004990"/>
    </source>
</evidence>
<dbReference type="InterPro" id="IPR004821">
    <property type="entry name" value="Cyt_trans-like"/>
</dbReference>
<comment type="similarity">
    <text evidence="3 13">Belongs to the pantothenate synthetase family.</text>
</comment>
<dbReference type="SUPFAM" id="SSF52374">
    <property type="entry name" value="Nucleotidylyl transferase"/>
    <property type="match status" value="1"/>
</dbReference>
<dbReference type="GO" id="GO:0004592">
    <property type="term" value="F:pantoate-beta-alanine ligase activity"/>
    <property type="evidence" value="ECO:0007669"/>
    <property type="project" value="UniProtKB-UniRule"/>
</dbReference>
<comment type="pathway">
    <text evidence="2 13">Cofactor biosynthesis; (R)-pantothenate biosynthesis; (R)-pantothenate from (R)-pantoate and beta-alanine: step 1/1.</text>
</comment>
<dbReference type="FunFam" id="3.40.50.620:FF:000114">
    <property type="entry name" value="Pantothenate synthetase"/>
    <property type="match status" value="1"/>
</dbReference>
<comment type="function">
    <text evidence="12 13">Catalyzes the condensation of pantoate with beta-alanine in an ATP-dependent reaction via a pantoyl-adenylate intermediate.</text>
</comment>
<evidence type="ECO:0000256" key="3">
    <source>
        <dbReference type="ARBA" id="ARBA00009256"/>
    </source>
</evidence>
<keyword evidence="8 13" id="KW-0566">Pantothenate biosynthesis</keyword>
<gene>
    <name evidence="13" type="primary">panC</name>
    <name evidence="14" type="ORF">FHS56_001659</name>
</gene>
<evidence type="ECO:0000256" key="6">
    <source>
        <dbReference type="ARBA" id="ARBA00022490"/>
    </source>
</evidence>
<dbReference type="Pfam" id="PF02569">
    <property type="entry name" value="Pantoate_ligase"/>
    <property type="match status" value="1"/>
</dbReference>
<feature type="binding site" evidence="13">
    <location>
        <position position="176"/>
    </location>
    <ligand>
        <name>ATP</name>
        <dbReference type="ChEBI" id="CHEBI:30616"/>
    </ligand>
</feature>
<feature type="binding site" evidence="13">
    <location>
        <position position="153"/>
    </location>
    <ligand>
        <name>(R)-pantoate</name>
        <dbReference type="ChEBI" id="CHEBI:15980"/>
    </ligand>
</feature>
<evidence type="ECO:0000256" key="11">
    <source>
        <dbReference type="ARBA" id="ARBA00048258"/>
    </source>
</evidence>
<evidence type="ECO:0000256" key="12">
    <source>
        <dbReference type="ARBA" id="ARBA00055042"/>
    </source>
</evidence>
<comment type="subunit">
    <text evidence="13">Homodimer.</text>
</comment>
<comment type="caution">
    <text evidence="14">The sequence shown here is derived from an EMBL/GenBank/DDBJ whole genome shotgun (WGS) entry which is preliminary data.</text>
</comment>
<evidence type="ECO:0000313" key="14">
    <source>
        <dbReference type="EMBL" id="NIK74146.1"/>
    </source>
</evidence>
<feature type="binding site" evidence="13">
    <location>
        <position position="61"/>
    </location>
    <ligand>
        <name>beta-alanine</name>
        <dbReference type="ChEBI" id="CHEBI:57966"/>
    </ligand>
</feature>
<name>A0A846MRD6_9BACT</name>
<dbReference type="InterPro" id="IPR003721">
    <property type="entry name" value="Pantoate_ligase"/>
</dbReference>
<dbReference type="GO" id="GO:0015940">
    <property type="term" value="P:pantothenate biosynthetic process"/>
    <property type="evidence" value="ECO:0007669"/>
    <property type="project" value="UniProtKB-UniRule"/>
</dbReference>
<protein>
    <recommendedName>
        <fullName evidence="5 13">Pantothenate synthetase</fullName>
        <shortName evidence="13">PS</shortName>
        <ecNumber evidence="4 13">6.3.2.1</ecNumber>
    </recommendedName>
    <alternativeName>
        <fullName evidence="13">Pantoate--beta-alanine ligase</fullName>
    </alternativeName>
    <alternativeName>
        <fullName evidence="13">Pantoate-activating enzyme</fullName>
    </alternativeName>
</protein>
<feature type="active site" description="Proton donor" evidence="13">
    <location>
        <position position="37"/>
    </location>
</feature>
<comment type="catalytic activity">
    <reaction evidence="11 13">
        <text>(R)-pantoate + beta-alanine + ATP = (R)-pantothenate + AMP + diphosphate + H(+)</text>
        <dbReference type="Rhea" id="RHEA:10912"/>
        <dbReference type="ChEBI" id="CHEBI:15378"/>
        <dbReference type="ChEBI" id="CHEBI:15980"/>
        <dbReference type="ChEBI" id="CHEBI:29032"/>
        <dbReference type="ChEBI" id="CHEBI:30616"/>
        <dbReference type="ChEBI" id="CHEBI:33019"/>
        <dbReference type="ChEBI" id="CHEBI:57966"/>
        <dbReference type="ChEBI" id="CHEBI:456215"/>
        <dbReference type="EC" id="6.3.2.1"/>
    </reaction>
</comment>
<dbReference type="InterPro" id="IPR014729">
    <property type="entry name" value="Rossmann-like_a/b/a_fold"/>
</dbReference>
<dbReference type="Gene3D" id="3.30.1300.10">
    <property type="entry name" value="Pantoate-beta-alanine ligase, C-terminal domain"/>
    <property type="match status" value="1"/>
</dbReference>
<keyword evidence="7 13" id="KW-0436">Ligase</keyword>
<evidence type="ECO:0000256" key="1">
    <source>
        <dbReference type="ARBA" id="ARBA00004496"/>
    </source>
</evidence>
<feature type="binding site" evidence="13">
    <location>
        <begin position="147"/>
        <end position="150"/>
    </location>
    <ligand>
        <name>ATP</name>
        <dbReference type="ChEBI" id="CHEBI:30616"/>
    </ligand>
</feature>
<proteinExistence type="inferred from homology"/>
<dbReference type="Proteomes" id="UP000537126">
    <property type="component" value="Unassembled WGS sequence"/>
</dbReference>
<feature type="binding site" evidence="13">
    <location>
        <begin position="30"/>
        <end position="37"/>
    </location>
    <ligand>
        <name>ATP</name>
        <dbReference type="ChEBI" id="CHEBI:30616"/>
    </ligand>
</feature>
<dbReference type="EMBL" id="JAASRN010000002">
    <property type="protein sequence ID" value="NIK74146.1"/>
    <property type="molecule type" value="Genomic_DNA"/>
</dbReference>
<evidence type="ECO:0000256" key="7">
    <source>
        <dbReference type="ARBA" id="ARBA00022598"/>
    </source>
</evidence>